<sequence length="60" mass="6586">ARPTVALKTAKRLLDDGATKSIERALIDEAYYAAGPVSTRDHDEGVSAFLEDREPHFKGE</sequence>
<dbReference type="InterPro" id="IPR029045">
    <property type="entry name" value="ClpP/crotonase-like_dom_sf"/>
</dbReference>
<name>A0ABD5S230_9EURY</name>
<dbReference type="EMBL" id="JBHSWU010000578">
    <property type="protein sequence ID" value="MFC6725546.1"/>
    <property type="molecule type" value="Genomic_DNA"/>
</dbReference>
<accession>A0ABD5S230</accession>
<comment type="caution">
    <text evidence="1">The sequence shown here is derived from an EMBL/GenBank/DDBJ whole genome shotgun (WGS) entry which is preliminary data.</text>
</comment>
<evidence type="ECO:0000313" key="2">
    <source>
        <dbReference type="Proteomes" id="UP001596328"/>
    </source>
</evidence>
<dbReference type="Proteomes" id="UP001596328">
    <property type="component" value="Unassembled WGS sequence"/>
</dbReference>
<dbReference type="AlphaFoldDB" id="A0ABD5S230"/>
<dbReference type="InterPro" id="IPR014748">
    <property type="entry name" value="Enoyl-CoA_hydra_C"/>
</dbReference>
<protein>
    <submittedName>
        <fullName evidence="1">Enoyl-CoA hydratase</fullName>
    </submittedName>
</protein>
<feature type="non-terminal residue" evidence="1">
    <location>
        <position position="1"/>
    </location>
</feature>
<organism evidence="1 2">
    <name type="scientific">Halobium palmae</name>
    <dbReference type="NCBI Taxonomy" id="1776492"/>
    <lineage>
        <taxon>Archaea</taxon>
        <taxon>Methanobacteriati</taxon>
        <taxon>Methanobacteriota</taxon>
        <taxon>Stenosarchaea group</taxon>
        <taxon>Halobacteria</taxon>
        <taxon>Halobacteriales</taxon>
        <taxon>Haloferacaceae</taxon>
        <taxon>Halobium</taxon>
    </lineage>
</organism>
<keyword evidence="2" id="KW-1185">Reference proteome</keyword>
<reference evidence="1 2" key="1">
    <citation type="journal article" date="2019" name="Int. J. Syst. Evol. Microbiol.">
        <title>The Global Catalogue of Microorganisms (GCM) 10K type strain sequencing project: providing services to taxonomists for standard genome sequencing and annotation.</title>
        <authorList>
            <consortium name="The Broad Institute Genomics Platform"/>
            <consortium name="The Broad Institute Genome Sequencing Center for Infectious Disease"/>
            <person name="Wu L."/>
            <person name="Ma J."/>
        </authorList>
    </citation>
    <scope>NUCLEOTIDE SEQUENCE [LARGE SCALE GENOMIC DNA]</scope>
    <source>
        <strain evidence="1 2">NBRC 111368</strain>
    </source>
</reference>
<proteinExistence type="predicted"/>
<evidence type="ECO:0000313" key="1">
    <source>
        <dbReference type="EMBL" id="MFC6725546.1"/>
    </source>
</evidence>
<dbReference type="Gene3D" id="1.10.12.10">
    <property type="entry name" value="Lyase 2-enoyl-coa Hydratase, Chain A, domain 2"/>
    <property type="match status" value="1"/>
</dbReference>
<gene>
    <name evidence="1" type="ORF">ACFQE1_14450</name>
</gene>
<dbReference type="SUPFAM" id="SSF52096">
    <property type="entry name" value="ClpP/crotonase"/>
    <property type="match status" value="1"/>
</dbReference>